<reference evidence="1 2" key="1">
    <citation type="journal article" date="2023" name="Hortic Res">
        <title>Pangenome of water caltrop reveals structural variations and asymmetric subgenome divergence after allopolyploidization.</title>
        <authorList>
            <person name="Zhang X."/>
            <person name="Chen Y."/>
            <person name="Wang L."/>
            <person name="Yuan Y."/>
            <person name="Fang M."/>
            <person name="Shi L."/>
            <person name="Lu R."/>
            <person name="Comes H.P."/>
            <person name="Ma Y."/>
            <person name="Chen Y."/>
            <person name="Huang G."/>
            <person name="Zhou Y."/>
            <person name="Zheng Z."/>
            <person name="Qiu Y."/>
        </authorList>
    </citation>
    <scope>NUCLEOTIDE SEQUENCE [LARGE SCALE GENOMIC DNA]</scope>
    <source>
        <tissue evidence="1">Roots</tissue>
    </source>
</reference>
<keyword evidence="2" id="KW-1185">Reference proteome</keyword>
<proteinExistence type="predicted"/>
<sequence>MGESEEMGVQVVVCPKPRRLCLLSPSTTEPIRPFLWPVNHYSMSGDSGAGSELLDIIFTKGSCGDERSSTLIATSPPLFCGSPPVRAPNPVIQDAQFGTEAVLPFSLDVSFSSPSSAWKGNGQARTKFPHRPAGLRIEGFDCLSLDRGNCSISTKA</sequence>
<protein>
    <submittedName>
        <fullName evidence="1">Uncharacterized protein</fullName>
    </submittedName>
</protein>
<comment type="caution">
    <text evidence="1">The sequence shown here is derived from an EMBL/GenBank/DDBJ whole genome shotgun (WGS) entry which is preliminary data.</text>
</comment>
<dbReference type="AlphaFoldDB" id="A0AAN7KYJ1"/>
<dbReference type="PANTHER" id="PTHR33384:SF22">
    <property type="match status" value="1"/>
</dbReference>
<name>A0AAN7KYJ1_9MYRT</name>
<dbReference type="PANTHER" id="PTHR33384">
    <property type="entry name" value="EXPRESSED PROTEIN"/>
    <property type="match status" value="1"/>
</dbReference>
<dbReference type="Proteomes" id="UP001345219">
    <property type="component" value="Chromosome 18"/>
</dbReference>
<dbReference type="EMBL" id="JAXIOK010000003">
    <property type="protein sequence ID" value="KAK4775466.1"/>
    <property type="molecule type" value="Genomic_DNA"/>
</dbReference>
<accession>A0AAN7KYJ1</accession>
<evidence type="ECO:0000313" key="1">
    <source>
        <dbReference type="EMBL" id="KAK4775466.1"/>
    </source>
</evidence>
<evidence type="ECO:0000313" key="2">
    <source>
        <dbReference type="Proteomes" id="UP001345219"/>
    </source>
</evidence>
<gene>
    <name evidence="1" type="ORF">SAY87_023427</name>
</gene>
<organism evidence="1 2">
    <name type="scientific">Trapa incisa</name>
    <dbReference type="NCBI Taxonomy" id="236973"/>
    <lineage>
        <taxon>Eukaryota</taxon>
        <taxon>Viridiplantae</taxon>
        <taxon>Streptophyta</taxon>
        <taxon>Embryophyta</taxon>
        <taxon>Tracheophyta</taxon>
        <taxon>Spermatophyta</taxon>
        <taxon>Magnoliopsida</taxon>
        <taxon>eudicotyledons</taxon>
        <taxon>Gunneridae</taxon>
        <taxon>Pentapetalae</taxon>
        <taxon>rosids</taxon>
        <taxon>malvids</taxon>
        <taxon>Myrtales</taxon>
        <taxon>Lythraceae</taxon>
        <taxon>Trapa</taxon>
    </lineage>
</organism>